<dbReference type="PANTHER" id="PTHR43133:SF39">
    <property type="entry name" value="SIMILAR TO RNA POLYMERASE SIGMA-E FACTOR"/>
    <property type="match status" value="1"/>
</dbReference>
<accession>A0A4V3DNJ6</accession>
<dbReference type="GO" id="GO:0006352">
    <property type="term" value="P:DNA-templated transcription initiation"/>
    <property type="evidence" value="ECO:0007669"/>
    <property type="project" value="InterPro"/>
</dbReference>
<sequence length="183" mass="20148">MSQITLLLEQAHAGDDAAWQQVVALLYGDLLRLARCASTSGRPNTLNATALVHECYLRIASNSGENGIGSRSHFLALAGRAMRQILVNHARDRMAAKRGGGAEHTTLDQHELAADREAEELIGVDSVLQQLGREDERMVRIVDCRIFGGLTEVETAEALRMPLRSVQRLWAQARERLQNLLAA</sequence>
<dbReference type="PANTHER" id="PTHR43133">
    <property type="entry name" value="RNA POLYMERASE ECF-TYPE SIGMA FACTO"/>
    <property type="match status" value="1"/>
</dbReference>
<feature type="domain" description="RNA polymerase sigma-70 ECF-like HTH" evidence="5">
    <location>
        <begin position="1"/>
        <end position="179"/>
    </location>
</feature>
<reference evidence="6 7" key="1">
    <citation type="submission" date="2019-03" db="EMBL/GenBank/DDBJ databases">
        <title>Genomic Encyclopedia of Type Strains, Phase IV (KMG-IV): sequencing the most valuable type-strain genomes for metagenomic binning, comparative biology and taxonomic classification.</title>
        <authorList>
            <person name="Goeker M."/>
        </authorList>
    </citation>
    <scope>NUCLEOTIDE SEQUENCE [LARGE SCALE GENOMIC DNA]</scope>
    <source>
        <strain evidence="6 7">DSM 21667</strain>
    </source>
</reference>
<keyword evidence="4" id="KW-0804">Transcription</keyword>
<dbReference type="AlphaFoldDB" id="A0A4V3DNJ6"/>
<keyword evidence="2" id="KW-0805">Transcription regulation</keyword>
<dbReference type="NCBIfam" id="TIGR02999">
    <property type="entry name" value="Sig-70_X6"/>
    <property type="match status" value="1"/>
</dbReference>
<evidence type="ECO:0000256" key="3">
    <source>
        <dbReference type="ARBA" id="ARBA00023082"/>
    </source>
</evidence>
<dbReference type="InterPro" id="IPR053812">
    <property type="entry name" value="HTH_Sigma70_ECF-like"/>
</dbReference>
<dbReference type="RefSeq" id="WP_133816793.1">
    <property type="nucleotide sequence ID" value="NZ_SNZH01000001.1"/>
</dbReference>
<proteinExistence type="inferred from homology"/>
<evidence type="ECO:0000313" key="6">
    <source>
        <dbReference type="EMBL" id="TDR48676.1"/>
    </source>
</evidence>
<comment type="caution">
    <text evidence="6">The sequence shown here is derived from an EMBL/GenBank/DDBJ whole genome shotgun (WGS) entry which is preliminary data.</text>
</comment>
<evidence type="ECO:0000313" key="7">
    <source>
        <dbReference type="Proteomes" id="UP000295293"/>
    </source>
</evidence>
<dbReference type="Proteomes" id="UP000295293">
    <property type="component" value="Unassembled WGS sequence"/>
</dbReference>
<evidence type="ECO:0000256" key="2">
    <source>
        <dbReference type="ARBA" id="ARBA00023015"/>
    </source>
</evidence>
<organism evidence="6 7">
    <name type="scientific">Tahibacter aquaticus</name>
    <dbReference type="NCBI Taxonomy" id="520092"/>
    <lineage>
        <taxon>Bacteria</taxon>
        <taxon>Pseudomonadati</taxon>
        <taxon>Pseudomonadota</taxon>
        <taxon>Gammaproteobacteria</taxon>
        <taxon>Lysobacterales</taxon>
        <taxon>Rhodanobacteraceae</taxon>
        <taxon>Tahibacter</taxon>
    </lineage>
</organism>
<evidence type="ECO:0000256" key="4">
    <source>
        <dbReference type="ARBA" id="ARBA00023163"/>
    </source>
</evidence>
<dbReference type="OrthoDB" id="128473at2"/>
<dbReference type="Pfam" id="PF07638">
    <property type="entry name" value="Sigma70_ECF"/>
    <property type="match status" value="1"/>
</dbReference>
<name>A0A4V3DNJ6_9GAMM</name>
<dbReference type="EMBL" id="SNZH01000001">
    <property type="protein sequence ID" value="TDR48676.1"/>
    <property type="molecule type" value="Genomic_DNA"/>
</dbReference>
<dbReference type="InterPro" id="IPR011517">
    <property type="entry name" value="RNA_pol_sigma70_ECF-like"/>
</dbReference>
<dbReference type="GO" id="GO:0016987">
    <property type="term" value="F:sigma factor activity"/>
    <property type="evidence" value="ECO:0007669"/>
    <property type="project" value="UniProtKB-KW"/>
</dbReference>
<dbReference type="InterPro" id="IPR013324">
    <property type="entry name" value="RNA_pol_sigma_r3/r4-like"/>
</dbReference>
<protein>
    <submittedName>
        <fullName evidence="6">RNA polymerase sigma factor (TIGR02999 family)</fullName>
    </submittedName>
</protein>
<comment type="similarity">
    <text evidence="1">Belongs to the sigma-70 factor family. ECF subfamily.</text>
</comment>
<dbReference type="SUPFAM" id="SSF88659">
    <property type="entry name" value="Sigma3 and sigma4 domains of RNA polymerase sigma factors"/>
    <property type="match status" value="1"/>
</dbReference>
<gene>
    <name evidence="6" type="ORF">DFR29_101299</name>
</gene>
<dbReference type="InterPro" id="IPR039425">
    <property type="entry name" value="RNA_pol_sigma-70-like"/>
</dbReference>
<dbReference type="Gene3D" id="1.10.10.10">
    <property type="entry name" value="Winged helix-like DNA-binding domain superfamily/Winged helix DNA-binding domain"/>
    <property type="match status" value="1"/>
</dbReference>
<evidence type="ECO:0000256" key="1">
    <source>
        <dbReference type="ARBA" id="ARBA00010641"/>
    </source>
</evidence>
<evidence type="ECO:0000259" key="5">
    <source>
        <dbReference type="Pfam" id="PF07638"/>
    </source>
</evidence>
<keyword evidence="7" id="KW-1185">Reference proteome</keyword>
<dbReference type="SUPFAM" id="SSF88946">
    <property type="entry name" value="Sigma2 domain of RNA polymerase sigma factors"/>
    <property type="match status" value="1"/>
</dbReference>
<dbReference type="InterPro" id="IPR036388">
    <property type="entry name" value="WH-like_DNA-bd_sf"/>
</dbReference>
<keyword evidence="3" id="KW-0731">Sigma factor</keyword>
<dbReference type="Gene3D" id="1.10.1740.10">
    <property type="match status" value="1"/>
</dbReference>
<dbReference type="InterPro" id="IPR013325">
    <property type="entry name" value="RNA_pol_sigma_r2"/>
</dbReference>